<accession>A0A7W7KAD9</accession>
<dbReference type="InterPro" id="IPR001375">
    <property type="entry name" value="Peptidase_S9_cat"/>
</dbReference>
<evidence type="ECO:0000313" key="11">
    <source>
        <dbReference type="Proteomes" id="UP000555448"/>
    </source>
</evidence>
<evidence type="ECO:0000256" key="4">
    <source>
        <dbReference type="ARBA" id="ARBA00022670"/>
    </source>
</evidence>
<evidence type="ECO:0000256" key="5">
    <source>
        <dbReference type="ARBA" id="ARBA00022801"/>
    </source>
</evidence>
<keyword evidence="6" id="KW-0720">Serine protease</keyword>
<dbReference type="Proteomes" id="UP000555448">
    <property type="component" value="Unassembled WGS sequence"/>
</dbReference>
<feature type="domain" description="Peptidase S9 prolyl oligopeptidase catalytic" evidence="8">
    <location>
        <begin position="506"/>
        <end position="715"/>
    </location>
</feature>
<dbReference type="InterPro" id="IPR002471">
    <property type="entry name" value="Pept_S9_AS"/>
</dbReference>
<gene>
    <name evidence="10" type="ORF">HNO88_002462</name>
</gene>
<comment type="caution">
    <text evidence="10">The sequence shown here is derived from an EMBL/GenBank/DDBJ whole genome shotgun (WGS) entry which is preliminary data.</text>
</comment>
<evidence type="ECO:0000256" key="6">
    <source>
        <dbReference type="ARBA" id="ARBA00022825"/>
    </source>
</evidence>
<comment type="catalytic activity">
    <reaction evidence="1">
        <text>Hydrolysis of Pro-|-Xaa &gt;&gt; Ala-|-Xaa in oligopeptides.</text>
        <dbReference type="EC" id="3.4.21.26"/>
    </reaction>
</comment>
<evidence type="ECO:0000256" key="1">
    <source>
        <dbReference type="ARBA" id="ARBA00001070"/>
    </source>
</evidence>
<dbReference type="PANTHER" id="PTHR42881">
    <property type="entry name" value="PROLYL ENDOPEPTIDASE"/>
    <property type="match status" value="1"/>
</dbReference>
<dbReference type="InterPro" id="IPR023302">
    <property type="entry name" value="Pept_S9A_N"/>
</dbReference>
<name>A0A7W7KAD9_9SPHN</name>
<protein>
    <recommendedName>
        <fullName evidence="3">prolyl oligopeptidase</fullName>
        <ecNumber evidence="3">3.4.21.26</ecNumber>
    </recommendedName>
</protein>
<feature type="domain" description="Peptidase S9A N-terminal" evidence="9">
    <location>
        <begin position="36"/>
        <end position="443"/>
    </location>
</feature>
<sequence>MASRSGRSRSILAAVLAVTALATSPTWADTMKLNYPETRREPLVEQHFGEAIADPYRWLENDVRNDKEVANWVERENAVTRQYLDTLPQRGRFAAKIRELIDYERFGLPTKAGGRYFYTRNSGLQNQAQLFVREGLRGTPRLLLDPNSWAKDGATALDSWKPSEDGKHLLFSVQDGGSDWRLLHVLDVATGKQLPDEVRWAKFTQIDWVGAEGFVYSRFPTPAEGTAFQGRNYDHAVYYHRLGTPQDADQLVFATPEQRELNHEADVTQDGRYLVIRSSSGTDRRQQVRYVDLQRRTRDGWNPRTLVAEATNDWKLVASTGTKLWFVTNKDAPHYKLVVIDLAEREPQFRQVVGERVELLERATIIGNHLVLNYLKDAASHAEIVGLDGKSVRDLTLAGLGTASGFDGKPGDPETFYAYSSFNQPAAIYRMDIATGKSEPFAQPAIKFDPAKYLIEQRFYTSKDGTKVPMFVVRNKAAAAAGKAQPTLLYGYGGFDISLTPGYSAVRMAWLEAGGAFAMANLRGGGEYGKEWHDAGRLANKQNVFDDFIAAGEYLIAEGITPKGGLSIQGGSNGGLLVGAVVNQRPDLFAAANAAVGVMDMLRFDRFTAGRYWVDDYGYPEKEADFRVLRKYSPYHNIRSGVAYPAVLVTTADTDDRVVPGHSFKYTAALQHAQAGDKPHLIRIETRAGHGSGKPTDKVIDEGADILAFLAKWSGLGTPQ</sequence>
<keyword evidence="5 10" id="KW-0378">Hydrolase</keyword>
<evidence type="ECO:0000256" key="2">
    <source>
        <dbReference type="ARBA" id="ARBA00005228"/>
    </source>
</evidence>
<dbReference type="Gene3D" id="2.130.10.120">
    <property type="entry name" value="Prolyl oligopeptidase, N-terminal domain"/>
    <property type="match status" value="1"/>
</dbReference>
<dbReference type="GO" id="GO:0004252">
    <property type="term" value="F:serine-type endopeptidase activity"/>
    <property type="evidence" value="ECO:0007669"/>
    <property type="project" value="UniProtKB-EC"/>
</dbReference>
<dbReference type="GO" id="GO:0005829">
    <property type="term" value="C:cytosol"/>
    <property type="evidence" value="ECO:0007669"/>
    <property type="project" value="TreeGrafter"/>
</dbReference>
<feature type="chain" id="PRO_5031139786" description="prolyl oligopeptidase" evidence="7">
    <location>
        <begin position="29"/>
        <end position="720"/>
    </location>
</feature>
<evidence type="ECO:0000256" key="3">
    <source>
        <dbReference type="ARBA" id="ARBA00011897"/>
    </source>
</evidence>
<dbReference type="PANTHER" id="PTHR42881:SF2">
    <property type="entry name" value="PROLYL ENDOPEPTIDASE"/>
    <property type="match status" value="1"/>
</dbReference>
<keyword evidence="4" id="KW-0645">Protease</keyword>
<dbReference type="GO" id="GO:0070012">
    <property type="term" value="F:oligopeptidase activity"/>
    <property type="evidence" value="ECO:0007669"/>
    <property type="project" value="TreeGrafter"/>
</dbReference>
<dbReference type="SUPFAM" id="SSF50993">
    <property type="entry name" value="Peptidase/esterase 'gauge' domain"/>
    <property type="match status" value="1"/>
</dbReference>
<evidence type="ECO:0000259" key="8">
    <source>
        <dbReference type="Pfam" id="PF00326"/>
    </source>
</evidence>
<dbReference type="InterPro" id="IPR051167">
    <property type="entry name" value="Prolyl_oligopep/macrocyclase"/>
</dbReference>
<feature type="signal peptide" evidence="7">
    <location>
        <begin position="1"/>
        <end position="28"/>
    </location>
</feature>
<dbReference type="FunFam" id="3.40.50.1820:FF:000005">
    <property type="entry name" value="Prolyl endopeptidase"/>
    <property type="match status" value="1"/>
</dbReference>
<keyword evidence="11" id="KW-1185">Reference proteome</keyword>
<proteinExistence type="inferred from homology"/>
<dbReference type="EMBL" id="JACHLR010000009">
    <property type="protein sequence ID" value="MBB4859136.1"/>
    <property type="molecule type" value="Genomic_DNA"/>
</dbReference>
<organism evidence="10 11">
    <name type="scientific">Novosphingobium chloroacetimidivorans</name>
    <dbReference type="NCBI Taxonomy" id="1428314"/>
    <lineage>
        <taxon>Bacteria</taxon>
        <taxon>Pseudomonadati</taxon>
        <taxon>Pseudomonadota</taxon>
        <taxon>Alphaproteobacteria</taxon>
        <taxon>Sphingomonadales</taxon>
        <taxon>Sphingomonadaceae</taxon>
        <taxon>Novosphingobium</taxon>
    </lineage>
</organism>
<dbReference type="Pfam" id="PF00326">
    <property type="entry name" value="Peptidase_S9"/>
    <property type="match status" value="1"/>
</dbReference>
<dbReference type="Gene3D" id="3.40.50.1820">
    <property type="entry name" value="alpha/beta hydrolase"/>
    <property type="match status" value="1"/>
</dbReference>
<dbReference type="GO" id="GO:0006508">
    <property type="term" value="P:proteolysis"/>
    <property type="evidence" value="ECO:0007669"/>
    <property type="project" value="UniProtKB-KW"/>
</dbReference>
<reference evidence="10 11" key="1">
    <citation type="submission" date="2020-08" db="EMBL/GenBank/DDBJ databases">
        <title>Functional genomics of gut bacteria from endangered species of beetles.</title>
        <authorList>
            <person name="Carlos-Shanley C."/>
        </authorList>
    </citation>
    <scope>NUCLEOTIDE SEQUENCE [LARGE SCALE GENOMIC DNA]</scope>
    <source>
        <strain evidence="10 11">S00245</strain>
    </source>
</reference>
<dbReference type="AlphaFoldDB" id="A0A7W7KAD9"/>
<dbReference type="InterPro" id="IPR029058">
    <property type="entry name" value="AB_hydrolase_fold"/>
</dbReference>
<dbReference type="InterPro" id="IPR002470">
    <property type="entry name" value="Peptidase_S9A"/>
</dbReference>
<evidence type="ECO:0000259" key="9">
    <source>
        <dbReference type="Pfam" id="PF02897"/>
    </source>
</evidence>
<dbReference type="EC" id="3.4.21.26" evidence="3"/>
<dbReference type="SUPFAM" id="SSF53474">
    <property type="entry name" value="alpha/beta-Hydrolases"/>
    <property type="match status" value="1"/>
</dbReference>
<dbReference type="Pfam" id="PF02897">
    <property type="entry name" value="Peptidase_S9_N"/>
    <property type="match status" value="1"/>
</dbReference>
<evidence type="ECO:0000256" key="7">
    <source>
        <dbReference type="SAM" id="SignalP"/>
    </source>
</evidence>
<dbReference type="PROSITE" id="PS00708">
    <property type="entry name" value="PRO_ENDOPEP_SER"/>
    <property type="match status" value="1"/>
</dbReference>
<keyword evidence="7" id="KW-0732">Signal</keyword>
<comment type="similarity">
    <text evidence="2">Belongs to the peptidase S9A family.</text>
</comment>
<dbReference type="PRINTS" id="PR00862">
    <property type="entry name" value="PROLIGOPTASE"/>
</dbReference>
<evidence type="ECO:0000313" key="10">
    <source>
        <dbReference type="EMBL" id="MBB4859136.1"/>
    </source>
</evidence>